<dbReference type="Gene3D" id="3.30.240.20">
    <property type="entry name" value="bsu07140 like domains"/>
    <property type="match status" value="1"/>
</dbReference>
<dbReference type="OrthoDB" id="9793799at2"/>
<dbReference type="EMBL" id="FNZN01000002">
    <property type="protein sequence ID" value="SEK93400.1"/>
    <property type="molecule type" value="Genomic_DNA"/>
</dbReference>
<proteinExistence type="predicted"/>
<accession>A0A1H7L3M5</accession>
<dbReference type="Pfam" id="PF04239">
    <property type="entry name" value="DUF421"/>
    <property type="match status" value="1"/>
</dbReference>
<evidence type="ECO:0000259" key="1">
    <source>
        <dbReference type="Pfam" id="PF04239"/>
    </source>
</evidence>
<dbReference type="InterPro" id="IPR023090">
    <property type="entry name" value="UPF0702_alpha/beta_dom_sf"/>
</dbReference>
<dbReference type="STRING" id="228957.SAMN04488008_102465"/>
<protein>
    <recommendedName>
        <fullName evidence="1">YetF C-terminal domain-containing protein</fullName>
    </recommendedName>
</protein>
<feature type="domain" description="YetF C-terminal" evidence="1">
    <location>
        <begin position="5"/>
        <end position="53"/>
    </location>
</feature>
<organism evidence="2 3">
    <name type="scientific">Maribacter orientalis</name>
    <dbReference type="NCBI Taxonomy" id="228957"/>
    <lineage>
        <taxon>Bacteria</taxon>
        <taxon>Pseudomonadati</taxon>
        <taxon>Bacteroidota</taxon>
        <taxon>Flavobacteriia</taxon>
        <taxon>Flavobacteriales</taxon>
        <taxon>Flavobacteriaceae</taxon>
        <taxon>Maribacter</taxon>
    </lineage>
</organism>
<evidence type="ECO:0000313" key="2">
    <source>
        <dbReference type="EMBL" id="SEK93400.1"/>
    </source>
</evidence>
<name>A0A1H7L3M5_9FLAO</name>
<sequence>MALVSQADLMAKLREANVLQLSQVKAVVFETTGDISVLHSEHSMQIDSIIMDDVSLKS</sequence>
<evidence type="ECO:0000313" key="3">
    <source>
        <dbReference type="Proteomes" id="UP000198990"/>
    </source>
</evidence>
<dbReference type="RefSeq" id="WP_091621196.1">
    <property type="nucleotide sequence ID" value="NZ_FNZN01000002.1"/>
</dbReference>
<gene>
    <name evidence="2" type="ORF">SAMN04488008_102465</name>
</gene>
<dbReference type="AlphaFoldDB" id="A0A1H7L3M5"/>
<keyword evidence="3" id="KW-1185">Reference proteome</keyword>
<dbReference type="InterPro" id="IPR007353">
    <property type="entry name" value="DUF421"/>
</dbReference>
<reference evidence="3" key="1">
    <citation type="submission" date="2016-10" db="EMBL/GenBank/DDBJ databases">
        <authorList>
            <person name="Varghese N."/>
            <person name="Submissions S."/>
        </authorList>
    </citation>
    <scope>NUCLEOTIDE SEQUENCE [LARGE SCALE GENOMIC DNA]</scope>
    <source>
        <strain evidence="3">DSM 16471</strain>
    </source>
</reference>
<dbReference type="Proteomes" id="UP000198990">
    <property type="component" value="Unassembled WGS sequence"/>
</dbReference>